<name>A0A1F5AYG0_9BACT</name>
<evidence type="ECO:0000313" key="3">
    <source>
        <dbReference type="Proteomes" id="UP000176639"/>
    </source>
</evidence>
<evidence type="ECO:0000256" key="1">
    <source>
        <dbReference type="SAM" id="Phobius"/>
    </source>
</evidence>
<dbReference type="Proteomes" id="UP000176639">
    <property type="component" value="Unassembled WGS sequence"/>
</dbReference>
<keyword evidence="1" id="KW-0472">Membrane</keyword>
<dbReference type="AlphaFoldDB" id="A0A1F5AYG0"/>
<keyword evidence="1" id="KW-0812">Transmembrane</keyword>
<proteinExistence type="predicted"/>
<sequence length="71" mass="7763">MTMKWRKWDFLAVFLMMLGVVLLLAASGTSDVKSIVPDDLSLAGEKTLFLLTILGCISALAGVFIFIRKGK</sequence>
<dbReference type="EMBL" id="MEYI01000040">
    <property type="protein sequence ID" value="OGD23436.1"/>
    <property type="molecule type" value="Genomic_DNA"/>
</dbReference>
<reference evidence="2 3" key="1">
    <citation type="journal article" date="2016" name="Nat. Commun.">
        <title>Thousands of microbial genomes shed light on interconnected biogeochemical processes in an aquifer system.</title>
        <authorList>
            <person name="Anantharaman K."/>
            <person name="Brown C.T."/>
            <person name="Hug L.A."/>
            <person name="Sharon I."/>
            <person name="Castelle C.J."/>
            <person name="Probst A.J."/>
            <person name="Thomas B.C."/>
            <person name="Singh A."/>
            <person name="Wilkins M.J."/>
            <person name="Karaoz U."/>
            <person name="Brodie E.L."/>
            <person name="Williams K.H."/>
            <person name="Hubbard S.S."/>
            <person name="Banfield J.F."/>
        </authorList>
    </citation>
    <scope>NUCLEOTIDE SEQUENCE [LARGE SCALE GENOMIC DNA]</scope>
</reference>
<evidence type="ECO:0000313" key="2">
    <source>
        <dbReference type="EMBL" id="OGD23436.1"/>
    </source>
</evidence>
<accession>A0A1F5AYG0</accession>
<gene>
    <name evidence="2" type="ORF">A2Z10_00465</name>
</gene>
<organism evidence="2 3">
    <name type="scientific">Candidatus Azambacteria bacterium RBG_16_47_10</name>
    <dbReference type="NCBI Taxonomy" id="1797292"/>
    <lineage>
        <taxon>Bacteria</taxon>
        <taxon>Candidatus Azamiibacteriota</taxon>
    </lineage>
</organism>
<keyword evidence="1" id="KW-1133">Transmembrane helix</keyword>
<comment type="caution">
    <text evidence="2">The sequence shown here is derived from an EMBL/GenBank/DDBJ whole genome shotgun (WGS) entry which is preliminary data.</text>
</comment>
<feature type="transmembrane region" description="Helical" evidence="1">
    <location>
        <begin position="49"/>
        <end position="67"/>
    </location>
</feature>
<protein>
    <submittedName>
        <fullName evidence="2">Uncharacterized protein</fullName>
    </submittedName>
</protein>